<feature type="repeat" description="ARM" evidence="6">
    <location>
        <begin position="79"/>
        <end position="121"/>
    </location>
</feature>
<feature type="repeat" description="ARM" evidence="6">
    <location>
        <begin position="121"/>
        <end position="163"/>
    </location>
</feature>
<dbReference type="Gene3D" id="1.25.10.10">
    <property type="entry name" value="Leucine-rich Repeat Variant"/>
    <property type="match status" value="1"/>
</dbReference>
<dbReference type="GO" id="GO:0005737">
    <property type="term" value="C:cytoplasm"/>
    <property type="evidence" value="ECO:0007669"/>
    <property type="project" value="InterPro"/>
</dbReference>
<evidence type="ECO:0000256" key="3">
    <source>
        <dbReference type="ARBA" id="ARBA00022737"/>
    </source>
</evidence>
<keyword evidence="8" id="KW-1185">Reference proteome</keyword>
<reference evidence="7" key="1">
    <citation type="submission" date="2020-12" db="EMBL/GenBank/DDBJ databases">
        <authorList>
            <person name="Iha C."/>
        </authorList>
    </citation>
    <scope>NUCLEOTIDE SEQUENCE</scope>
</reference>
<organism evidence="7 8">
    <name type="scientific">Ostreobium quekettii</name>
    <dbReference type="NCBI Taxonomy" id="121088"/>
    <lineage>
        <taxon>Eukaryota</taxon>
        <taxon>Viridiplantae</taxon>
        <taxon>Chlorophyta</taxon>
        <taxon>core chlorophytes</taxon>
        <taxon>Ulvophyceae</taxon>
        <taxon>TCBD clade</taxon>
        <taxon>Bryopsidales</taxon>
        <taxon>Ostreobineae</taxon>
        <taxon>Ostreobiaceae</taxon>
        <taxon>Ostreobium</taxon>
    </lineage>
</organism>
<dbReference type="Proteomes" id="UP000708148">
    <property type="component" value="Unassembled WGS sequence"/>
</dbReference>
<evidence type="ECO:0000313" key="8">
    <source>
        <dbReference type="Proteomes" id="UP000708148"/>
    </source>
</evidence>
<gene>
    <name evidence="7" type="ORF">OSTQU699_LOCUS10510</name>
</gene>
<dbReference type="SUPFAM" id="SSF48371">
    <property type="entry name" value="ARM repeat"/>
    <property type="match status" value="1"/>
</dbReference>
<evidence type="ECO:0000256" key="5">
    <source>
        <dbReference type="PIRNR" id="PIRNR005673"/>
    </source>
</evidence>
<dbReference type="OrthoDB" id="10266088at2759"/>
<dbReference type="InterPro" id="IPR024931">
    <property type="entry name" value="Importin_alpha"/>
</dbReference>
<comment type="caution">
    <text evidence="7">The sequence shown here is derived from an EMBL/GenBank/DDBJ whole genome shotgun (WGS) entry which is preliminary data.</text>
</comment>
<name>A0A8S1JG22_9CHLO</name>
<dbReference type="GO" id="GO:0061608">
    <property type="term" value="F:nuclear import signal receptor activity"/>
    <property type="evidence" value="ECO:0007669"/>
    <property type="project" value="InterPro"/>
</dbReference>
<evidence type="ECO:0000256" key="1">
    <source>
        <dbReference type="ARBA" id="ARBA00010394"/>
    </source>
</evidence>
<dbReference type="SMART" id="SM00185">
    <property type="entry name" value="ARM"/>
    <property type="match status" value="7"/>
</dbReference>
<dbReference type="PROSITE" id="PS50176">
    <property type="entry name" value="ARM_REPEAT"/>
    <property type="match status" value="2"/>
</dbReference>
<evidence type="ECO:0000256" key="4">
    <source>
        <dbReference type="ARBA" id="ARBA00022927"/>
    </source>
</evidence>
<comment type="similarity">
    <text evidence="1 5">Belongs to the importin alpha family.</text>
</comment>
<protein>
    <recommendedName>
        <fullName evidence="5">Importin subunit alpha</fullName>
    </recommendedName>
</protein>
<keyword evidence="4 5" id="KW-0653">Protein transport</keyword>
<dbReference type="InterPro" id="IPR016024">
    <property type="entry name" value="ARM-type_fold"/>
</dbReference>
<proteinExistence type="inferred from homology"/>
<evidence type="ECO:0000256" key="6">
    <source>
        <dbReference type="PROSITE-ProRule" id="PRU00259"/>
    </source>
</evidence>
<evidence type="ECO:0000313" key="7">
    <source>
        <dbReference type="EMBL" id="CAD7705155.1"/>
    </source>
</evidence>
<dbReference type="InterPro" id="IPR000225">
    <property type="entry name" value="Armadillo"/>
</dbReference>
<dbReference type="AlphaFoldDB" id="A0A8S1JG22"/>
<dbReference type="PIRSF" id="PIRSF005673">
    <property type="entry name" value="Importin_alpha"/>
    <property type="match status" value="1"/>
</dbReference>
<dbReference type="PANTHER" id="PTHR23316">
    <property type="entry name" value="IMPORTIN ALPHA"/>
    <property type="match status" value="1"/>
</dbReference>
<keyword evidence="3" id="KW-0677">Repeat</keyword>
<dbReference type="GO" id="GO:0006606">
    <property type="term" value="P:protein import into nucleus"/>
    <property type="evidence" value="ECO:0007669"/>
    <property type="project" value="InterPro"/>
</dbReference>
<dbReference type="EMBL" id="CAJHUC010003036">
    <property type="protein sequence ID" value="CAD7705155.1"/>
    <property type="molecule type" value="Genomic_DNA"/>
</dbReference>
<sequence>MAGEAGGGEFRAERGHVETELEALTKTMNGLQLFKDKDLMREWVMACEDSKKQLDGLRYFRRMLCEDHNPHVQHIIQLGLVPYFVKYLKQGTAEIQVEAAWALTNVSAGTAEETEAVVEQGAIPALVDIMRKDKGSLKEQAIWAVGNIAAERQFRDVLIEKGALRLLLGTLQDDSASLSTVRIGTWALANFCRTRFYGGDTEELANTVIQVSANLLRQRDRDILADAVWALSSIAEWQDNYVSRIIAAGAIPHLVKHLGNRSPSVVHPTLRCLSSVALGPESSAAEVVACGALPRLKRLLMGHQKKRVLGNACLVLANLVASGWSTCQGVIDVGIMPLVMDVLRSSIYEVKCKAAFVVINAFTTSSMPYQGVVQLSNDGCIEALCAFLTWEQRSTVAAALTALGTALAMGELGRLNNGGGAGGAVLMNESYEMSEKAHKKRVRARGYHGRSNRVACQVSAAGGRETLRQLTEHECQEVASLARDLLGRYFQVDDVGSDLDEAHGAMEDGLEGDELEDGEDALSELAANGHGTEADPAQELQDMLEDWSVNDRSPVKPAITCAK</sequence>
<dbReference type="InterPro" id="IPR011989">
    <property type="entry name" value="ARM-like"/>
</dbReference>
<evidence type="ECO:0000256" key="2">
    <source>
        <dbReference type="ARBA" id="ARBA00022448"/>
    </source>
</evidence>
<dbReference type="Pfam" id="PF00514">
    <property type="entry name" value="Arm"/>
    <property type="match status" value="3"/>
</dbReference>
<accession>A0A8S1JG22</accession>
<keyword evidence="2 5" id="KW-0813">Transport</keyword>